<dbReference type="InterPro" id="IPR021133">
    <property type="entry name" value="HEAT_type_2"/>
</dbReference>
<dbReference type="Gene3D" id="3.30.200.20">
    <property type="entry name" value="Phosphorylase Kinase, domain 1"/>
    <property type="match status" value="1"/>
</dbReference>
<dbReference type="SUPFAM" id="SSF48371">
    <property type="entry name" value="ARM repeat"/>
    <property type="match status" value="1"/>
</dbReference>
<dbReference type="InterPro" id="IPR011989">
    <property type="entry name" value="ARM-like"/>
</dbReference>
<reference evidence="4" key="1">
    <citation type="submission" date="2023-02" db="EMBL/GenBank/DDBJ databases">
        <title>Mating type loci evolution in Malassezia.</title>
        <authorList>
            <person name="Coelho M.A."/>
        </authorList>
    </citation>
    <scope>NUCLEOTIDE SEQUENCE</scope>
    <source>
        <strain evidence="4">CBS 14136</strain>
    </source>
</reference>
<organism evidence="4 5">
    <name type="scientific">Malassezia psittaci</name>
    <dbReference type="NCBI Taxonomy" id="1821823"/>
    <lineage>
        <taxon>Eukaryota</taxon>
        <taxon>Fungi</taxon>
        <taxon>Dikarya</taxon>
        <taxon>Basidiomycota</taxon>
        <taxon>Ustilaginomycotina</taxon>
        <taxon>Malasseziomycetes</taxon>
        <taxon>Malasseziales</taxon>
        <taxon>Malasseziaceae</taxon>
        <taxon>Malassezia</taxon>
    </lineage>
</organism>
<dbReference type="PROSITE" id="PS50077">
    <property type="entry name" value="HEAT_REPEAT"/>
    <property type="match status" value="1"/>
</dbReference>
<feature type="region of interest" description="Disordered" evidence="2">
    <location>
        <begin position="735"/>
        <end position="799"/>
    </location>
</feature>
<dbReference type="PROSITE" id="PS50011">
    <property type="entry name" value="PROTEIN_KINASE_DOM"/>
    <property type="match status" value="1"/>
</dbReference>
<accession>A0AAF0FDW6</accession>
<dbReference type="GO" id="GO:0006409">
    <property type="term" value="P:tRNA export from nucleus"/>
    <property type="evidence" value="ECO:0007669"/>
    <property type="project" value="TreeGrafter"/>
</dbReference>
<dbReference type="GO" id="GO:0004672">
    <property type="term" value="F:protein kinase activity"/>
    <property type="evidence" value="ECO:0007669"/>
    <property type="project" value="InterPro"/>
</dbReference>
<evidence type="ECO:0000256" key="2">
    <source>
        <dbReference type="SAM" id="MobiDB-lite"/>
    </source>
</evidence>
<dbReference type="Proteomes" id="UP001214628">
    <property type="component" value="Chromosome 6"/>
</dbReference>
<keyword evidence="5" id="KW-1185">Reference proteome</keyword>
<dbReference type="AlphaFoldDB" id="A0AAF0FDW6"/>
<evidence type="ECO:0000259" key="3">
    <source>
        <dbReference type="PROSITE" id="PS50011"/>
    </source>
</evidence>
<dbReference type="InterPro" id="IPR011009">
    <property type="entry name" value="Kinase-like_dom_sf"/>
</dbReference>
<dbReference type="PANTHER" id="PTHR12984:SF3">
    <property type="entry name" value="N-TERMINAL KINASE-LIKE PROTEIN"/>
    <property type="match status" value="1"/>
</dbReference>
<evidence type="ECO:0000256" key="1">
    <source>
        <dbReference type="PROSITE-ProRule" id="PRU00103"/>
    </source>
</evidence>
<feature type="compositionally biased region" description="Low complexity" evidence="2">
    <location>
        <begin position="762"/>
        <end position="784"/>
    </location>
</feature>
<dbReference type="InterPro" id="IPR016024">
    <property type="entry name" value="ARM-type_fold"/>
</dbReference>
<feature type="compositionally biased region" description="Polar residues" evidence="2">
    <location>
        <begin position="744"/>
        <end position="761"/>
    </location>
</feature>
<feature type="domain" description="Protein kinase" evidence="3">
    <location>
        <begin position="24"/>
        <end position="279"/>
    </location>
</feature>
<dbReference type="PANTHER" id="PTHR12984">
    <property type="entry name" value="SCY1-RELATED S/T PROTEIN KINASE-LIKE"/>
    <property type="match status" value="1"/>
</dbReference>
<proteinExistence type="predicted"/>
<dbReference type="InterPro" id="IPR051177">
    <property type="entry name" value="CIK-Related_Protein"/>
</dbReference>
<evidence type="ECO:0000313" key="4">
    <source>
        <dbReference type="EMBL" id="WFD44964.1"/>
    </source>
</evidence>
<feature type="region of interest" description="Disordered" evidence="2">
    <location>
        <begin position="628"/>
        <end position="661"/>
    </location>
</feature>
<dbReference type="EMBL" id="CP118380">
    <property type="protein sequence ID" value="WFD44964.1"/>
    <property type="molecule type" value="Genomic_DNA"/>
</dbReference>
<gene>
    <name evidence="4" type="primary">CEX1</name>
    <name evidence="4" type="ORF">MPSI1_003639</name>
</gene>
<dbReference type="Gene3D" id="1.25.10.10">
    <property type="entry name" value="Leucine-rich Repeat Variant"/>
    <property type="match status" value="1"/>
</dbReference>
<dbReference type="SUPFAM" id="SSF56112">
    <property type="entry name" value="Protein kinase-like (PK-like)"/>
    <property type="match status" value="1"/>
</dbReference>
<feature type="compositionally biased region" description="Basic and acidic residues" evidence="2">
    <location>
        <begin position="785"/>
        <end position="799"/>
    </location>
</feature>
<dbReference type="Gene3D" id="1.10.510.10">
    <property type="entry name" value="Transferase(Phosphotransferase) domain 1"/>
    <property type="match status" value="1"/>
</dbReference>
<feature type="compositionally biased region" description="Low complexity" evidence="2">
    <location>
        <begin position="641"/>
        <end position="660"/>
    </location>
</feature>
<dbReference type="InterPro" id="IPR000719">
    <property type="entry name" value="Prot_kinase_dom"/>
</dbReference>
<dbReference type="GO" id="GO:0005524">
    <property type="term" value="F:ATP binding"/>
    <property type="evidence" value="ECO:0007669"/>
    <property type="project" value="InterPro"/>
</dbReference>
<name>A0AAF0FDW6_9BASI</name>
<sequence>MDYLRQLSSALGKSGGPIPGIVQGDEVTSYSGRSIWRLYEGVRKDDQLPVSIFVFDTTHASAAQIAMAQNAVRKLRSVRFPQVLKFLDTAEVHGTIHLAVERITPLTQVLDGWREGQRNATDVAWATWGLTHIANAVTFVNEQVHAIHGNIQPASVFVSQGGEWLLGGFEVLTTINQPEFLVKYAGQPLHSSRYFAPEVEAGWTNVTQLPVYSPDSFAVGMLAIEVFNGEVPSNPRNFPVGRIPPILYPLLKRLTHADPHARSSTADLIAEGSKPGGFLSENELVQASAAVEEFRMADSSRKKAILDELETLQSKLIPMFSQYKVLPVLIEAFRSRPSPNGLDDGLDLSTRVLLPLILRLGQSYDEARWGMVLGPPILEAFKTTYSPMRAALLSNMNLYAEHLDIRSVTNRIWPALASWFEDPHEAVRSALLTAIPLLVPKLSDRVLNNDLLRQLAKSQVDLQPSLRIQSTQLLGQLTPHVTPHTRNNVLVAAFARSLKDNFEQARLSGIEAFSTNVSCFDAEACARHVLPAISPCLLDKNREVREAAMQTLHTYLEKIQSHAAGLSTVSTQLPTASTEPQASVPSANQSSTFSFFSATAGQAASALSDWAIAQLDADETQIRPEATAAPKAEPVSVPSASTKQSSPQPLPQTSSSAAPPHVLAKPRATNTAMTLAKKPQSSISTPISKNLSAMPNSAAIQPNFGNAPINKPSRTPTSTNLANAPAQATVIMKPGSDDALSEASRPSLQTPPAISQPMKNTAQSNASSASAPTKTPSAAMAAKMAELKRLREERKAVRA</sequence>
<evidence type="ECO:0000313" key="5">
    <source>
        <dbReference type="Proteomes" id="UP001214628"/>
    </source>
</evidence>
<protein>
    <submittedName>
        <fullName evidence="4">Nuclear aminoacylation-dependent tRNA export pathway component</fullName>
    </submittedName>
</protein>
<feature type="repeat" description="HEAT" evidence="1">
    <location>
        <begin position="529"/>
        <end position="564"/>
    </location>
</feature>
<dbReference type="GO" id="GO:0005737">
    <property type="term" value="C:cytoplasm"/>
    <property type="evidence" value="ECO:0007669"/>
    <property type="project" value="TreeGrafter"/>
</dbReference>